<keyword evidence="2" id="KW-1185">Reference proteome</keyword>
<dbReference type="OrthoDB" id="6919720at2"/>
<name>A0A1E8CG43_9GAMM</name>
<reference evidence="2" key="1">
    <citation type="submission" date="2016-07" db="EMBL/GenBank/DDBJ databases">
        <authorList>
            <person name="Florea S."/>
            <person name="Webb J.S."/>
            <person name="Jaromczyk J."/>
            <person name="Schardl C.L."/>
        </authorList>
    </citation>
    <scope>NUCLEOTIDE SEQUENCE [LARGE SCALE GENOMIC DNA]</scope>
    <source>
        <strain evidence="2">KCTC 42131</strain>
    </source>
</reference>
<dbReference type="EMBL" id="MASR01000002">
    <property type="protein sequence ID" value="OFE11383.1"/>
    <property type="molecule type" value="Genomic_DNA"/>
</dbReference>
<evidence type="ECO:0000313" key="1">
    <source>
        <dbReference type="EMBL" id="OFE11383.1"/>
    </source>
</evidence>
<evidence type="ECO:0000313" key="2">
    <source>
        <dbReference type="Proteomes" id="UP000175669"/>
    </source>
</evidence>
<dbReference type="AlphaFoldDB" id="A0A1E8CG43"/>
<organism evidence="1 2">
    <name type="scientific">Pseudohongiella acticola</name>
    <dbReference type="NCBI Taxonomy" id="1524254"/>
    <lineage>
        <taxon>Bacteria</taxon>
        <taxon>Pseudomonadati</taxon>
        <taxon>Pseudomonadota</taxon>
        <taxon>Gammaproteobacteria</taxon>
        <taxon>Pseudomonadales</taxon>
        <taxon>Pseudohongiellaceae</taxon>
        <taxon>Pseudohongiella</taxon>
    </lineage>
</organism>
<dbReference type="RefSeq" id="WP_070118574.1">
    <property type="nucleotide sequence ID" value="NZ_MASR01000002.1"/>
</dbReference>
<comment type="caution">
    <text evidence="1">The sequence shown here is derived from an EMBL/GenBank/DDBJ whole genome shotgun (WGS) entry which is preliminary data.</text>
</comment>
<sequence length="71" mass="8100">MAAKHIYQAGDPQSRRVEEVRVNGVPVPKVIYADTRRGVVRAFRDPFQTDKHGKRALTRTLRGNVEVTLRD</sequence>
<protein>
    <submittedName>
        <fullName evidence="1">Uncharacterized protein</fullName>
    </submittedName>
</protein>
<accession>A0A1E8CG43</accession>
<dbReference type="Proteomes" id="UP000175669">
    <property type="component" value="Unassembled WGS sequence"/>
</dbReference>
<gene>
    <name evidence="1" type="ORF">PHACT_12560</name>
</gene>
<dbReference type="STRING" id="1524254.PHACT_12560"/>
<proteinExistence type="predicted"/>